<comment type="caution">
    <text evidence="1">The sequence shown here is derived from an EMBL/GenBank/DDBJ whole genome shotgun (WGS) entry which is preliminary data.</text>
</comment>
<evidence type="ECO:0000313" key="1">
    <source>
        <dbReference type="EMBL" id="KAJ9112235.1"/>
    </source>
</evidence>
<proteinExistence type="predicted"/>
<gene>
    <name evidence="1" type="ORF">QFC22_006319</name>
</gene>
<name>A0ACC2WLN8_9TREE</name>
<dbReference type="Proteomes" id="UP001243375">
    <property type="component" value="Unassembled WGS sequence"/>
</dbReference>
<accession>A0ACC2WLN8</accession>
<keyword evidence="2" id="KW-1185">Reference proteome</keyword>
<reference evidence="1" key="1">
    <citation type="submission" date="2023-04" db="EMBL/GenBank/DDBJ databases">
        <title>Draft Genome sequencing of Naganishia species isolated from polar environments using Oxford Nanopore Technology.</title>
        <authorList>
            <person name="Leo P."/>
            <person name="Venkateswaran K."/>
        </authorList>
    </citation>
    <scope>NUCLEOTIDE SEQUENCE</scope>
    <source>
        <strain evidence="1">MNA-CCFEE 5425</strain>
    </source>
</reference>
<dbReference type="EMBL" id="JASBWU010000026">
    <property type="protein sequence ID" value="KAJ9112235.1"/>
    <property type="molecule type" value="Genomic_DNA"/>
</dbReference>
<organism evidence="1 2">
    <name type="scientific">Naganishia vaughanmartiniae</name>
    <dbReference type="NCBI Taxonomy" id="1424756"/>
    <lineage>
        <taxon>Eukaryota</taxon>
        <taxon>Fungi</taxon>
        <taxon>Dikarya</taxon>
        <taxon>Basidiomycota</taxon>
        <taxon>Agaricomycotina</taxon>
        <taxon>Tremellomycetes</taxon>
        <taxon>Filobasidiales</taxon>
        <taxon>Filobasidiaceae</taxon>
        <taxon>Naganishia</taxon>
    </lineage>
</organism>
<sequence length="562" mass="60221">MWSLRARTIQQQSRAAFRSCAARNYSSQIKPSPNTGMTVALTATLTATLCYASTYLTSTTSAPVLADSETASDRPTGHYADATTATQKVQQEIDKEAPQYASKETIKNVVIPKLHELLAKKDQTKVSDDEEDRLGHAQAAGTHHEPTKPDVVVYVESTEDVVKVVKLANQYRVPVVPFSGGTSLEGHITAPYGGICVDLSRMDKVLAVRGKHPPVSFVTAANRAPGFSLWFPVLAEEDSDATVQPGVPWMDLNAELESRGINLFLPLDPGPGATIGGMISTGCSGTNAVRYGTAKAEWFLNITVVLPNGDVIKTRNRARKSSAGFDTTKLFVGAEGTLGIVTEATVRLAPVLPTTVAVCGFPSVERAVSASGEIINKGVPIQCIELCDSAMMKAMNKFQELPIALPDADSIFFKFQGNPGAMKEAQEMVKEIAKKYGGKEMVFAKDAEEAKMLWAARKNAHWTLLNLVEGGKAYSTDVCVPISKLPQLAQDTQKDLAENGIIGPIIGAIELEGTCTGEHGVGIGKKGYLKKELGEGTVALMKLIKNTIDPKGIMNPGKLYPD</sequence>
<evidence type="ECO:0000313" key="2">
    <source>
        <dbReference type="Proteomes" id="UP001243375"/>
    </source>
</evidence>
<protein>
    <submittedName>
        <fullName evidence="1">Uncharacterized protein</fullName>
    </submittedName>
</protein>